<dbReference type="EMBL" id="SIXI01000003">
    <property type="protein sequence ID" value="TBO31213.1"/>
    <property type="molecule type" value="Genomic_DNA"/>
</dbReference>
<evidence type="ECO:0000259" key="2">
    <source>
        <dbReference type="Pfam" id="PF14130"/>
    </source>
</evidence>
<evidence type="ECO:0000313" key="3">
    <source>
        <dbReference type="EMBL" id="TBO31213.1"/>
    </source>
</evidence>
<comment type="caution">
    <text evidence="3">The sequence shown here is derived from an EMBL/GenBank/DDBJ whole genome shotgun (WGS) entry which is preliminary data.</text>
</comment>
<evidence type="ECO:0000256" key="1">
    <source>
        <dbReference type="SAM" id="MobiDB-lite"/>
    </source>
</evidence>
<name>A0A4Q9H0G8_9BURK</name>
<keyword evidence="4" id="KW-1185">Reference proteome</keyword>
<dbReference type="InterPro" id="IPR025382">
    <property type="entry name" value="Cap4-like_endonuclease_dom"/>
</dbReference>
<feature type="domain" description="CD-NTase associated protein 4-like DNA endonuclease" evidence="2">
    <location>
        <begin position="196"/>
        <end position="415"/>
    </location>
</feature>
<evidence type="ECO:0000313" key="4">
    <source>
        <dbReference type="Proteomes" id="UP000292120"/>
    </source>
</evidence>
<reference evidence="3 4" key="1">
    <citation type="submission" date="2019-02" db="EMBL/GenBank/DDBJ databases">
        <title>Aquabacterium sp. strain KMB7.</title>
        <authorList>
            <person name="Chen W.-M."/>
        </authorList>
    </citation>
    <scope>NUCLEOTIDE SEQUENCE [LARGE SCALE GENOMIC DNA]</scope>
    <source>
        <strain evidence="3 4">KMB7</strain>
    </source>
</reference>
<dbReference type="AlphaFoldDB" id="A0A4Q9H0G8"/>
<protein>
    <submittedName>
        <fullName evidence="3">DUF4297 domain-containing protein</fullName>
    </submittedName>
</protein>
<dbReference type="Proteomes" id="UP000292120">
    <property type="component" value="Unassembled WGS sequence"/>
</dbReference>
<organism evidence="3 4">
    <name type="scientific">Aquabacterium lacunae</name>
    <dbReference type="NCBI Taxonomy" id="2528630"/>
    <lineage>
        <taxon>Bacteria</taxon>
        <taxon>Pseudomonadati</taxon>
        <taxon>Pseudomonadota</taxon>
        <taxon>Betaproteobacteria</taxon>
        <taxon>Burkholderiales</taxon>
        <taxon>Aquabacterium</taxon>
    </lineage>
</organism>
<proteinExistence type="predicted"/>
<dbReference type="GO" id="GO:0004518">
    <property type="term" value="F:nuclease activity"/>
    <property type="evidence" value="ECO:0007669"/>
    <property type="project" value="InterPro"/>
</dbReference>
<gene>
    <name evidence="3" type="ORF">EYS42_08165</name>
</gene>
<feature type="region of interest" description="Disordered" evidence="1">
    <location>
        <begin position="48"/>
        <end position="70"/>
    </location>
</feature>
<sequence>MPIHRGFSAEGQVEAYYRCSAAVYQAVAAQGWMQSVAPWGGMSAPADSGSSKGVWPHATQHSTSSPRKCSSPPRCCRTRELGHASWGRCPVRCSCGGNVSAKGFQAPKTRILYIYTAMSMFDLASPYAVRLHVGRSILHLHGRLAPGWRVRKRRAGDLRYAPTRINLLQSGRARSGEQNNIPMDTIHAKAPRETVGRNTVSRFRMQFQAAAYAALEILGGKEVDRVYCDYHDDFVVRRTVAGVVEYHFFQVKTKGKANQQWDVAEVFALKKKGALDTEEKLEAIRKSIAGKLFVHTLEFGEQCREVTILSNVHFDDDVHEVVADLAAGSSSKKYITQFIGRFADVVSPTKAMTPEEVEAARKKLSLLANVQYIGETLDGFAAAAHTAIYRHSEIELHQHEVERIATGLVTLVEEKSCAPISGLSKSGIDLAASVGLEDLLKVLSISTQVYQTIVDGGDPAAIKAASILQRKLKEVGATESMIETASRAKVSWDMWVRKARHDVPEFTFDLLTQEIDSKCKSWLLAGGVFSDLEEFIQGILSSSIGKKFPTLDTDLVFGGFCAAVVRRSAR</sequence>
<dbReference type="OrthoDB" id="6637739at2"/>
<dbReference type="Pfam" id="PF14130">
    <property type="entry name" value="Cap4_nuclease"/>
    <property type="match status" value="1"/>
</dbReference>
<accession>A0A4Q9H0G8</accession>